<reference evidence="1 2" key="2">
    <citation type="submission" date="2007-09" db="EMBL/GenBank/DDBJ databases">
        <authorList>
            <person name="Fulton L."/>
            <person name="Clifton S."/>
            <person name="Fulton B."/>
            <person name="Xu J."/>
            <person name="Minx P."/>
            <person name="Pepin K.H."/>
            <person name="Johnson M."/>
            <person name="Thiruvilangam P."/>
            <person name="Bhonagiri V."/>
            <person name="Nash W.E."/>
            <person name="Mardis E.R."/>
            <person name="Wilson R.K."/>
        </authorList>
    </citation>
    <scope>NUCLEOTIDE SEQUENCE [LARGE SCALE GENOMIC DNA]</scope>
    <source>
        <strain evidence="1 2">ATCC 33270</strain>
    </source>
</reference>
<dbReference type="NCBIfam" id="TIGR01560">
    <property type="entry name" value="put_DNA_pack"/>
    <property type="match status" value="1"/>
</dbReference>
<name>A8SKP1_9FIRM</name>
<sequence length="90" mass="10854">MLFMIEKIKKNLRITHSKLDDEIEDCISACLRDLERVGLKDVDNKKNDHLILQCVKLYSRWQFNFENQAERYRLSYESLRNALSLNKDYI</sequence>
<protein>
    <submittedName>
        <fullName evidence="1">Putative phage DNA packaging protein</fullName>
    </submittedName>
</protein>
<proteinExistence type="predicted"/>
<dbReference type="HOGENOM" id="CLU_172477_1_0_9"/>
<dbReference type="eggNOG" id="ENOG503235Z">
    <property type="taxonomic scope" value="Bacteria"/>
</dbReference>
<evidence type="ECO:0000313" key="2">
    <source>
        <dbReference type="Proteomes" id="UP000003162"/>
    </source>
</evidence>
<evidence type="ECO:0000313" key="1">
    <source>
        <dbReference type="EMBL" id="EDP24157.1"/>
    </source>
</evidence>
<gene>
    <name evidence="1" type="ORF">PEPMIC_00737</name>
</gene>
<dbReference type="InterPro" id="IPR006450">
    <property type="entry name" value="Phage_HK97_gp6-like"/>
</dbReference>
<dbReference type="EMBL" id="ABEE02000016">
    <property type="protein sequence ID" value="EDP24157.1"/>
    <property type="molecule type" value="Genomic_DNA"/>
</dbReference>
<dbReference type="InterPro" id="IPR056951">
    <property type="entry name" value="Phage_connect_2"/>
</dbReference>
<dbReference type="AlphaFoldDB" id="A8SKP1"/>
<reference evidence="1 2" key="1">
    <citation type="submission" date="2007-09" db="EMBL/GenBank/DDBJ databases">
        <title>Draft genome sequence of Peptostreptococcus micros (ATCC 33270).</title>
        <authorList>
            <person name="Sudarsanam P."/>
            <person name="Ley R."/>
            <person name="Guruge J."/>
            <person name="Turnbaugh P.J."/>
            <person name="Mahowald M."/>
            <person name="Liep D."/>
            <person name="Gordon J."/>
        </authorList>
    </citation>
    <scope>NUCLEOTIDE SEQUENCE [LARGE SCALE GENOMIC DNA]</scope>
    <source>
        <strain evidence="1 2">ATCC 33270</strain>
    </source>
</reference>
<dbReference type="Pfam" id="PF24829">
    <property type="entry name" value="Phage_connect_2"/>
    <property type="match status" value="1"/>
</dbReference>
<comment type="caution">
    <text evidence="1">The sequence shown here is derived from an EMBL/GenBank/DDBJ whole genome shotgun (WGS) entry which is preliminary data.</text>
</comment>
<accession>A8SKP1</accession>
<dbReference type="Proteomes" id="UP000003162">
    <property type="component" value="Unassembled WGS sequence"/>
</dbReference>
<organism evidence="1 2">
    <name type="scientific">Parvimonas micra ATCC 33270</name>
    <dbReference type="NCBI Taxonomy" id="411465"/>
    <lineage>
        <taxon>Bacteria</taxon>
        <taxon>Bacillati</taxon>
        <taxon>Bacillota</taxon>
        <taxon>Tissierellia</taxon>
        <taxon>Tissierellales</taxon>
        <taxon>Peptoniphilaceae</taxon>
        <taxon>Parvimonas</taxon>
    </lineage>
</organism>